<reference evidence="13" key="1">
    <citation type="journal article" date="2017" name="Res. Microbiol.">
        <title>Comparative genomics of extrachromosomal elements in Bacillus thuringiensis subsp. israelensis.</title>
        <authorList>
            <person name="Bolotin A."/>
            <person name="Gillis A."/>
            <person name="Sanchis V."/>
            <person name="Nielsen-LeRoux C."/>
            <person name="Mahillon J."/>
            <person name="Lereclus D."/>
            <person name="Sorokin A."/>
        </authorList>
    </citation>
    <scope>NUCLEOTIDE SEQUENCE</scope>
    <source>
        <strain evidence="13">AM65-52</strain>
        <plasmid evidence="13">pAM65-52-3-235K</plasmid>
    </source>
</reference>
<dbReference type="GO" id="GO:0003677">
    <property type="term" value="F:DNA binding"/>
    <property type="evidence" value="ECO:0007669"/>
    <property type="project" value="UniProtKB-KW"/>
</dbReference>
<comment type="similarity">
    <text evidence="2">Belongs to the RuvC family.</text>
</comment>
<protein>
    <submittedName>
        <fullName evidence="13">Crossover junction endodeoxyribonuclease RuvC</fullName>
    </submittedName>
</protein>
<dbReference type="GO" id="GO:0046872">
    <property type="term" value="F:metal ion binding"/>
    <property type="evidence" value="ECO:0007669"/>
    <property type="project" value="UniProtKB-KW"/>
</dbReference>
<dbReference type="PANTHER" id="PTHR30194">
    <property type="entry name" value="CROSSOVER JUNCTION ENDODEOXYRIBONUCLEASE RUVC"/>
    <property type="match status" value="1"/>
</dbReference>
<dbReference type="InterPro" id="IPR002176">
    <property type="entry name" value="X-over_junc_endoDNase_RuvC"/>
</dbReference>
<geneLocation type="plasmid" evidence="13">
    <name>pAM65-52-3-235K</name>
</geneLocation>
<evidence type="ECO:0000256" key="7">
    <source>
        <dbReference type="ARBA" id="ARBA00022763"/>
    </source>
</evidence>
<proteinExistence type="inferred from homology"/>
<keyword evidence="5" id="KW-0479">Metal-binding</keyword>
<dbReference type="Pfam" id="PF02075">
    <property type="entry name" value="RuvC"/>
    <property type="match status" value="1"/>
</dbReference>
<dbReference type="GO" id="GO:0006310">
    <property type="term" value="P:DNA recombination"/>
    <property type="evidence" value="ECO:0007669"/>
    <property type="project" value="UniProtKB-KW"/>
</dbReference>
<accession>A0A160LK45</accession>
<keyword evidence="13" id="KW-0614">Plasmid</keyword>
<keyword evidence="3" id="KW-0963">Cytoplasm</keyword>
<dbReference type="SUPFAM" id="SSF53098">
    <property type="entry name" value="Ribonuclease H-like"/>
    <property type="match status" value="1"/>
</dbReference>
<dbReference type="GO" id="GO:0004520">
    <property type="term" value="F:DNA endonuclease activity"/>
    <property type="evidence" value="ECO:0007669"/>
    <property type="project" value="InterPro"/>
</dbReference>
<dbReference type="Gene3D" id="3.30.420.10">
    <property type="entry name" value="Ribonuclease H-like superfamily/Ribonuclease H"/>
    <property type="match status" value="1"/>
</dbReference>
<keyword evidence="8" id="KW-0378">Hydrolase</keyword>
<dbReference type="AlphaFoldDB" id="A0A160LK45"/>
<evidence type="ECO:0000256" key="4">
    <source>
        <dbReference type="ARBA" id="ARBA00022722"/>
    </source>
</evidence>
<evidence type="ECO:0000256" key="9">
    <source>
        <dbReference type="ARBA" id="ARBA00022842"/>
    </source>
</evidence>
<evidence type="ECO:0000256" key="12">
    <source>
        <dbReference type="ARBA" id="ARBA00023204"/>
    </source>
</evidence>
<dbReference type="RefSeq" id="WP_000291520.1">
    <property type="nucleotide sequence ID" value="NZ_CP013278.1"/>
</dbReference>
<keyword evidence="11" id="KW-0233">DNA recombination</keyword>
<gene>
    <name evidence="13" type="ORF">ATN07_33240</name>
</gene>
<evidence type="ECO:0000256" key="11">
    <source>
        <dbReference type="ARBA" id="ARBA00023172"/>
    </source>
</evidence>
<comment type="function">
    <text evidence="1">Involved in the transposition of the insertion sequence.</text>
</comment>
<evidence type="ECO:0000256" key="10">
    <source>
        <dbReference type="ARBA" id="ARBA00023125"/>
    </source>
</evidence>
<keyword evidence="6" id="KW-0255">Endonuclease</keyword>
<dbReference type="InterPro" id="IPR012337">
    <property type="entry name" value="RNaseH-like_sf"/>
</dbReference>
<evidence type="ECO:0000256" key="8">
    <source>
        <dbReference type="ARBA" id="ARBA00022801"/>
    </source>
</evidence>
<sequence>MYYLGLDPSTKCTGYCVMDEKHDIIEAGKIDIPSKGDEGDKIIYQIERIEALFEKYDITKILCEDQFSKLNIDTLKKLTRVSGTILYLAKKHKLEIELIYPTSWRKIFHGSGKAKKEDTFHKVVALYEFENLEFKKDNDLTDAIGIAWACVDLHKEGVAA</sequence>
<evidence type="ECO:0000256" key="1">
    <source>
        <dbReference type="ARBA" id="ARBA00002286"/>
    </source>
</evidence>
<keyword evidence="10" id="KW-0238">DNA-binding</keyword>
<keyword evidence="4" id="KW-0540">Nuclease</keyword>
<evidence type="ECO:0000256" key="2">
    <source>
        <dbReference type="ARBA" id="ARBA00009518"/>
    </source>
</evidence>
<name>A0A160LK45_BACTI</name>
<dbReference type="PATRIC" id="fig|1430.6.peg.2058"/>
<keyword evidence="7" id="KW-0227">DNA damage</keyword>
<organism evidence="13">
    <name type="scientific">Bacillus thuringiensis subsp. israelensis</name>
    <dbReference type="NCBI Taxonomy" id="1430"/>
    <lineage>
        <taxon>Bacteria</taxon>
        <taxon>Bacillati</taxon>
        <taxon>Bacillota</taxon>
        <taxon>Bacilli</taxon>
        <taxon>Bacillales</taxon>
        <taxon>Bacillaceae</taxon>
        <taxon>Bacillus</taxon>
        <taxon>Bacillus cereus group</taxon>
    </lineage>
</organism>
<keyword evidence="9" id="KW-0460">Magnesium</keyword>
<keyword evidence="12" id="KW-0234">DNA repair</keyword>
<dbReference type="InterPro" id="IPR036397">
    <property type="entry name" value="RNaseH_sf"/>
</dbReference>
<evidence type="ECO:0000256" key="5">
    <source>
        <dbReference type="ARBA" id="ARBA00022723"/>
    </source>
</evidence>
<evidence type="ECO:0000256" key="3">
    <source>
        <dbReference type="ARBA" id="ARBA00022490"/>
    </source>
</evidence>
<dbReference type="PANTHER" id="PTHR30194:SF3">
    <property type="entry name" value="CROSSOVER JUNCTION ENDODEOXYRIBONUCLEASE RUVC"/>
    <property type="match status" value="1"/>
</dbReference>
<dbReference type="GO" id="GO:0006281">
    <property type="term" value="P:DNA repair"/>
    <property type="evidence" value="ECO:0007669"/>
    <property type="project" value="UniProtKB-KW"/>
</dbReference>
<evidence type="ECO:0000313" key="13">
    <source>
        <dbReference type="EMBL" id="AND28577.1"/>
    </source>
</evidence>
<dbReference type="EMBL" id="CP013278">
    <property type="protein sequence ID" value="AND28577.1"/>
    <property type="molecule type" value="Genomic_DNA"/>
</dbReference>
<dbReference type="GO" id="GO:0016787">
    <property type="term" value="F:hydrolase activity"/>
    <property type="evidence" value="ECO:0007669"/>
    <property type="project" value="UniProtKB-KW"/>
</dbReference>
<evidence type="ECO:0000256" key="6">
    <source>
        <dbReference type="ARBA" id="ARBA00022759"/>
    </source>
</evidence>